<accession>A0AAD6BSF2</accession>
<comment type="caution">
    <text evidence="1">The sequence shown here is derived from an EMBL/GenBank/DDBJ whole genome shotgun (WGS) entry which is preliminary data.</text>
</comment>
<protein>
    <submittedName>
        <fullName evidence="1">Uncharacterized protein</fullName>
    </submittedName>
</protein>
<dbReference type="PANTHER" id="PTHR31025:SF29">
    <property type="entry name" value="SI:CH211-196P9.1"/>
    <property type="match status" value="1"/>
</dbReference>
<keyword evidence="2" id="KW-1185">Reference proteome</keyword>
<proteinExistence type="predicted"/>
<dbReference type="EMBL" id="JAPTMU010000001">
    <property type="protein sequence ID" value="KAJ4948118.1"/>
    <property type="molecule type" value="Genomic_DNA"/>
</dbReference>
<name>A0AAD6BSF2_9TELE</name>
<evidence type="ECO:0000313" key="1">
    <source>
        <dbReference type="EMBL" id="KAJ4948118.1"/>
    </source>
</evidence>
<reference evidence="1" key="1">
    <citation type="submission" date="2022-11" db="EMBL/GenBank/DDBJ databases">
        <title>Chromosome-level genome of Pogonophryne albipinna.</title>
        <authorList>
            <person name="Jo E."/>
        </authorList>
    </citation>
    <scope>NUCLEOTIDE SEQUENCE</scope>
    <source>
        <strain evidence="1">SGF0006</strain>
        <tissue evidence="1">Muscle</tissue>
    </source>
</reference>
<sequence>MLFKVQYQGKKKYIKQNGASYPEFLNEAKAKFSIPTEKNVYVVDDTGTEVDEEVFSDILEGKSDILWTIIAVPSVTDSPAPSTCTDTLSLSSQQHIDDSSSQAKELVKTVLEQKPGGEKIMREYAMRGEMKDRTRRNLVNILVADMVEKYGRAPPMDKRTRNTSFTQTAMRATLPGSLKTHSENSAVPVPVGGPELEREVTEEQQLEGDQCREAISLLKHSTDIEQICMKMRATFKHRQQLIHDPEQCSTVLTVFPRFLDTKGLVLQDFDLLFGAETSSKLLEKWGTLLKAKVMEQAKNLSKTPHLDYLIQCAEENPDEDEEVPGTCDKAEKIQQRKKPTVLSKVFVSLTFTSKYDVQCSYIFVILQSCRSLHEHAGPDQRRQPYIVAVGTTRDSIHDYYIAFDGELLPCKAKSSLSAFDELFKTHYVFGIKYDQALNGLYTFVQTTIFNIDLGLCHETPRVKDLRAKLLN</sequence>
<dbReference type="PANTHER" id="PTHR31025">
    <property type="entry name" value="SI:CH211-196P9.1-RELATED"/>
    <property type="match status" value="1"/>
</dbReference>
<evidence type="ECO:0000313" key="2">
    <source>
        <dbReference type="Proteomes" id="UP001219934"/>
    </source>
</evidence>
<dbReference type="AlphaFoldDB" id="A0AAD6BSF2"/>
<gene>
    <name evidence="1" type="ORF">JOQ06_019658</name>
</gene>
<organism evidence="1 2">
    <name type="scientific">Pogonophryne albipinna</name>
    <dbReference type="NCBI Taxonomy" id="1090488"/>
    <lineage>
        <taxon>Eukaryota</taxon>
        <taxon>Metazoa</taxon>
        <taxon>Chordata</taxon>
        <taxon>Craniata</taxon>
        <taxon>Vertebrata</taxon>
        <taxon>Euteleostomi</taxon>
        <taxon>Actinopterygii</taxon>
        <taxon>Neopterygii</taxon>
        <taxon>Teleostei</taxon>
        <taxon>Neoteleostei</taxon>
        <taxon>Acanthomorphata</taxon>
        <taxon>Eupercaria</taxon>
        <taxon>Perciformes</taxon>
        <taxon>Notothenioidei</taxon>
        <taxon>Pogonophryne</taxon>
    </lineage>
</organism>
<dbReference type="Proteomes" id="UP001219934">
    <property type="component" value="Unassembled WGS sequence"/>
</dbReference>